<dbReference type="AlphaFoldDB" id="B9TNY2"/>
<evidence type="ECO:0000313" key="2">
    <source>
        <dbReference type="EMBL" id="EEF22432.1"/>
    </source>
</evidence>
<protein>
    <submittedName>
        <fullName evidence="2">Uncharacterized protein</fullName>
    </submittedName>
</protein>
<feature type="region of interest" description="Disordered" evidence="1">
    <location>
        <begin position="25"/>
        <end position="48"/>
    </location>
</feature>
<accession>B9TNY2</accession>
<feature type="non-terminal residue" evidence="2">
    <location>
        <position position="309"/>
    </location>
</feature>
<feature type="compositionally biased region" description="Polar residues" evidence="1">
    <location>
        <begin position="223"/>
        <end position="232"/>
    </location>
</feature>
<gene>
    <name evidence="2" type="ORF">RCOM_2158730</name>
</gene>
<sequence>MTMNRARRNMLGMPCWGCRTVAGGGAAPAGPGTRRHRRGSGVRAGEPVRIGDPRRAGLLFVPVRPALHRARWPAGQARRPGYVVPHRVDFQDDDDARADASARRRQGQSGRRRLRLPRFYVAQSDLPRPGHYLAPPAHTHVLAARRCRLFVGRGHCAEGRHRRSDVRGERGPGRVLHVLQPRLGRDRHRDGTGNRRTLRPPDAAPADRAAGFAGRLSPFGTTTFGAGQSGNAVPQAHRRQGSVGSGRAVDRPGRRLQRQTASCHRPLRHRYQCHTVQSDGRPAHQCARHGRCDAQAHGGWTASVETRDA</sequence>
<organism evidence="2 3">
    <name type="scientific">Ricinus communis</name>
    <name type="common">Castor bean</name>
    <dbReference type="NCBI Taxonomy" id="3988"/>
    <lineage>
        <taxon>Eukaryota</taxon>
        <taxon>Viridiplantae</taxon>
        <taxon>Streptophyta</taxon>
        <taxon>Embryophyta</taxon>
        <taxon>Tracheophyta</taxon>
        <taxon>Spermatophyta</taxon>
        <taxon>Magnoliopsida</taxon>
        <taxon>eudicotyledons</taxon>
        <taxon>Gunneridae</taxon>
        <taxon>Pentapetalae</taxon>
        <taxon>rosids</taxon>
        <taxon>fabids</taxon>
        <taxon>Malpighiales</taxon>
        <taxon>Euphorbiaceae</taxon>
        <taxon>Acalyphoideae</taxon>
        <taxon>Acalypheae</taxon>
        <taxon>Ricinus</taxon>
    </lineage>
</organism>
<proteinExistence type="predicted"/>
<evidence type="ECO:0000256" key="1">
    <source>
        <dbReference type="SAM" id="MobiDB-lite"/>
    </source>
</evidence>
<keyword evidence="3" id="KW-1185">Reference proteome</keyword>
<evidence type="ECO:0000313" key="3">
    <source>
        <dbReference type="Proteomes" id="UP000008311"/>
    </source>
</evidence>
<feature type="region of interest" description="Disordered" evidence="1">
    <location>
        <begin position="223"/>
        <end position="263"/>
    </location>
</feature>
<feature type="region of interest" description="Disordered" evidence="1">
    <location>
        <begin position="185"/>
        <end position="208"/>
    </location>
</feature>
<reference evidence="3" key="1">
    <citation type="journal article" date="2010" name="Nat. Biotechnol.">
        <title>Draft genome sequence of the oilseed species Ricinus communis.</title>
        <authorList>
            <person name="Chan A.P."/>
            <person name="Crabtree J."/>
            <person name="Zhao Q."/>
            <person name="Lorenzi H."/>
            <person name="Orvis J."/>
            <person name="Puiu D."/>
            <person name="Melake-Berhan A."/>
            <person name="Jones K.M."/>
            <person name="Redman J."/>
            <person name="Chen G."/>
            <person name="Cahoon E.B."/>
            <person name="Gedil M."/>
            <person name="Stanke M."/>
            <person name="Haas B.J."/>
            <person name="Wortman J.R."/>
            <person name="Fraser-Liggett C.M."/>
            <person name="Ravel J."/>
            <person name="Rabinowicz P.D."/>
        </authorList>
    </citation>
    <scope>NUCLEOTIDE SEQUENCE [LARGE SCALE GENOMIC DNA]</scope>
    <source>
        <strain evidence="3">cv. Hale</strain>
    </source>
</reference>
<dbReference type="Proteomes" id="UP000008311">
    <property type="component" value="Unassembled WGS sequence"/>
</dbReference>
<name>B9TNY2_RICCO</name>
<dbReference type="EMBL" id="EQ993932">
    <property type="protein sequence ID" value="EEF22432.1"/>
    <property type="molecule type" value="Genomic_DNA"/>
</dbReference>
<dbReference type="InParanoid" id="B9TNY2"/>